<reference evidence="2 3" key="1">
    <citation type="journal article" date="2019" name="PLoS Genet.">
        <title>Convergent evolution of linked mating-type loci in basidiomycete fungi.</title>
        <authorList>
            <person name="Sun S."/>
            <person name="Coelho M.A."/>
            <person name="Heitman J."/>
            <person name="Nowrousian M."/>
        </authorList>
    </citation>
    <scope>NUCLEOTIDE SEQUENCE [LARGE SCALE GENOMIC DNA]</scope>
    <source>
        <strain evidence="2 3">CBS 4282</strain>
    </source>
</reference>
<dbReference type="GO" id="GO:0005739">
    <property type="term" value="C:mitochondrion"/>
    <property type="evidence" value="ECO:0007669"/>
    <property type="project" value="TreeGrafter"/>
</dbReference>
<dbReference type="PANTHER" id="PTHR13523">
    <property type="entry name" value="COILED-COIL-HELIX-COILED-COIL-HELIX DOMAIN CONTAINING 2/NUR77"/>
    <property type="match status" value="1"/>
</dbReference>
<feature type="compositionally biased region" description="Low complexity" evidence="1">
    <location>
        <begin position="86"/>
        <end position="113"/>
    </location>
</feature>
<feature type="region of interest" description="Disordered" evidence="1">
    <location>
        <begin position="76"/>
        <end position="131"/>
    </location>
</feature>
<dbReference type="GO" id="GO:0005634">
    <property type="term" value="C:nucleus"/>
    <property type="evidence" value="ECO:0007669"/>
    <property type="project" value="TreeGrafter"/>
</dbReference>
<dbReference type="EMBL" id="QKWK01000002">
    <property type="protein sequence ID" value="TXT13616.1"/>
    <property type="molecule type" value="Genomic_DNA"/>
</dbReference>
<dbReference type="PANTHER" id="PTHR13523:SF2">
    <property type="entry name" value="COILED-COIL-HELIX-COILED-COIL-HELIX DOMAIN CONTAINING 2, ISOFORM A-RELATED"/>
    <property type="match status" value="1"/>
</dbReference>
<comment type="caution">
    <text evidence="2">The sequence shown here is derived from an EMBL/GenBank/DDBJ whole genome shotgun (WGS) entry which is preliminary data.</text>
</comment>
<gene>
    <name evidence="2" type="ORF">VHUM_00983</name>
</gene>
<evidence type="ECO:0000313" key="2">
    <source>
        <dbReference type="EMBL" id="TXT13616.1"/>
    </source>
</evidence>
<dbReference type="GO" id="GO:0007005">
    <property type="term" value="P:mitochondrion organization"/>
    <property type="evidence" value="ECO:0007669"/>
    <property type="project" value="InterPro"/>
</dbReference>
<organism evidence="2 3">
    <name type="scientific">Vanrija humicola</name>
    <name type="common">Yeast</name>
    <name type="synonym">Cryptococcus humicola</name>
    <dbReference type="NCBI Taxonomy" id="5417"/>
    <lineage>
        <taxon>Eukaryota</taxon>
        <taxon>Fungi</taxon>
        <taxon>Dikarya</taxon>
        <taxon>Basidiomycota</taxon>
        <taxon>Agaricomycotina</taxon>
        <taxon>Tremellomycetes</taxon>
        <taxon>Trichosporonales</taxon>
        <taxon>Trichosporonaceae</taxon>
        <taxon>Vanrija</taxon>
    </lineage>
</organism>
<evidence type="ECO:0008006" key="4">
    <source>
        <dbReference type="Google" id="ProtNLM"/>
    </source>
</evidence>
<protein>
    <recommendedName>
        <fullName evidence="4">CHCH domain-containing protein</fullName>
    </recommendedName>
</protein>
<dbReference type="Proteomes" id="UP000473826">
    <property type="component" value="Unassembled WGS sequence"/>
</dbReference>
<dbReference type="OrthoDB" id="1106148at2759"/>
<dbReference type="AlphaFoldDB" id="A0A7D8Z9M9"/>
<proteinExistence type="predicted"/>
<sequence>MYRPCSGRWTLLPPRCRLTTRGGGHSATASLTADISSNPHSANDNVHPIFCCHLTHNKQHLQPQCLALYVAADSSGPAAPANASQSGRSSSRPTARPAPAAAPAGTRSASTAAYPAQTHQAPPAAYPTQQKQPGLLAQAASTMGGAVAGSVVGHGISNMLFGGSRPAEQAPPPAEYAQQQQQQAAGASCDIQAKDFTKCLEATNGDMNSCSYYLEALKACQSAARPY</sequence>
<accession>A0A7D8Z9M9</accession>
<name>A0A7D8Z9M9_VANHU</name>
<evidence type="ECO:0000256" key="1">
    <source>
        <dbReference type="SAM" id="MobiDB-lite"/>
    </source>
</evidence>
<keyword evidence="3" id="KW-1185">Reference proteome</keyword>
<dbReference type="InterPro" id="IPR055304">
    <property type="entry name" value="CHCHD2/10-like"/>
</dbReference>
<evidence type="ECO:0000313" key="3">
    <source>
        <dbReference type="Proteomes" id="UP000473826"/>
    </source>
</evidence>